<accession>A0A4Q9DUU0</accession>
<gene>
    <name evidence="1" type="ORF">EYB31_06055</name>
</gene>
<sequence length="174" mass="18815">MSTEWLAILQACQNEYAGAGLEAVLLEPSEAAPFHSLQIIFEEVGENGVPVRLELAFILPAEQAVSGVQILQAFSNFEAVCSPDGAVLQELHTYLDRLNLNLPVGAFIVLDQSQVVFKANMMIDLAMPQVMAVGLIDRSNGLILHVHQQFIDSIRLVASGQASAADMIRSDALL</sequence>
<comment type="caution">
    <text evidence="1">The sequence shown here is derived from an EMBL/GenBank/DDBJ whole genome shotgun (WGS) entry which is preliminary data.</text>
</comment>
<protein>
    <recommendedName>
        <fullName evidence="3">YbjN domain-containing protein</fullName>
    </recommendedName>
</protein>
<dbReference type="OrthoDB" id="188271at2"/>
<reference evidence="1 2" key="1">
    <citation type="submission" date="2019-02" db="EMBL/GenBank/DDBJ databases">
        <title>Paenibacillus sp. nov., isolated from surface-sterilized tissue of Thalictrum simplex L.</title>
        <authorList>
            <person name="Tuo L."/>
        </authorList>
    </citation>
    <scope>NUCLEOTIDE SEQUENCE [LARGE SCALE GENOMIC DNA]</scope>
    <source>
        <strain evidence="1 2">N2SHLJ1</strain>
    </source>
</reference>
<evidence type="ECO:0008006" key="3">
    <source>
        <dbReference type="Google" id="ProtNLM"/>
    </source>
</evidence>
<dbReference type="Proteomes" id="UP000293142">
    <property type="component" value="Unassembled WGS sequence"/>
</dbReference>
<organism evidence="1 2">
    <name type="scientific">Paenibacillus thalictri</name>
    <dbReference type="NCBI Taxonomy" id="2527873"/>
    <lineage>
        <taxon>Bacteria</taxon>
        <taxon>Bacillati</taxon>
        <taxon>Bacillota</taxon>
        <taxon>Bacilli</taxon>
        <taxon>Bacillales</taxon>
        <taxon>Paenibacillaceae</taxon>
        <taxon>Paenibacillus</taxon>
    </lineage>
</organism>
<evidence type="ECO:0000313" key="2">
    <source>
        <dbReference type="Proteomes" id="UP000293142"/>
    </source>
</evidence>
<keyword evidence="2" id="KW-1185">Reference proteome</keyword>
<name>A0A4Q9DUU0_9BACL</name>
<dbReference type="AlphaFoldDB" id="A0A4Q9DUU0"/>
<dbReference type="RefSeq" id="WP_131012385.1">
    <property type="nucleotide sequence ID" value="NZ_SIRE01000004.1"/>
</dbReference>
<evidence type="ECO:0000313" key="1">
    <source>
        <dbReference type="EMBL" id="TBL80784.1"/>
    </source>
</evidence>
<proteinExistence type="predicted"/>
<dbReference type="EMBL" id="SIRE01000004">
    <property type="protein sequence ID" value="TBL80784.1"/>
    <property type="molecule type" value="Genomic_DNA"/>
</dbReference>